<protein>
    <submittedName>
        <fullName evidence="5">Diadenosine tetraphosphate hydrolase</fullName>
    </submittedName>
</protein>
<evidence type="ECO:0000313" key="5">
    <source>
        <dbReference type="EMBL" id="ASV68228.1"/>
    </source>
</evidence>
<dbReference type="Proteomes" id="UP000215137">
    <property type="component" value="Chromosome"/>
</dbReference>
<dbReference type="InterPro" id="IPR011146">
    <property type="entry name" value="HIT-like"/>
</dbReference>
<proteinExistence type="predicted"/>
<dbReference type="KEGG" id="bko:CKF48_13380"/>
<dbReference type="InterPro" id="IPR001310">
    <property type="entry name" value="Histidine_triad_HIT"/>
</dbReference>
<evidence type="ECO:0000256" key="3">
    <source>
        <dbReference type="PROSITE-ProRule" id="PRU00464"/>
    </source>
</evidence>
<feature type="active site" description="Tele-AMP-histidine intermediate" evidence="1">
    <location>
        <position position="105"/>
    </location>
</feature>
<dbReference type="InterPro" id="IPR036265">
    <property type="entry name" value="HIT-like_sf"/>
</dbReference>
<dbReference type="OrthoDB" id="9784774at2"/>
<evidence type="ECO:0000256" key="1">
    <source>
        <dbReference type="PIRSR" id="PIRSR601310-1"/>
    </source>
</evidence>
<name>A0A248TJ36_9BACI</name>
<dbReference type="EMBL" id="CP022983">
    <property type="protein sequence ID" value="ASV68228.1"/>
    <property type="molecule type" value="Genomic_DNA"/>
</dbReference>
<reference evidence="5 6" key="1">
    <citation type="submission" date="2017-08" db="EMBL/GenBank/DDBJ databases">
        <title>Complete Genome Sequence of Bacillus kochii Oregon-R-modENCODE STRAIN BDGP4, isolated from Drosophila melanogaster gut.</title>
        <authorList>
            <person name="Wan K.H."/>
            <person name="Yu C."/>
            <person name="Park S."/>
            <person name="Hammonds A.S."/>
            <person name="Booth B.W."/>
            <person name="Celniker S.E."/>
        </authorList>
    </citation>
    <scope>NUCLEOTIDE SEQUENCE [LARGE SCALE GENOMIC DNA]</scope>
    <source>
        <strain evidence="5 6">BDGP4</strain>
    </source>
</reference>
<dbReference type="GO" id="GO:0009117">
    <property type="term" value="P:nucleotide metabolic process"/>
    <property type="evidence" value="ECO:0007669"/>
    <property type="project" value="TreeGrafter"/>
</dbReference>
<dbReference type="SUPFAM" id="SSF54197">
    <property type="entry name" value="HIT-like"/>
    <property type="match status" value="1"/>
</dbReference>
<dbReference type="AlphaFoldDB" id="A0A248TJ36"/>
<sequence>MESSLSNNKRGIAVVCNICEKHRNNEHILYEDNHWIVSMGPYESQVQGYIYLEPKRHIENWTEFNEDELLEMGKLIKKVESTIKRILDIDRLYVVTISEAVRHIHLHLIPREVGGEVRGLSLIEKATQQKASNMEMTMREFKSYENKIVLFLSD</sequence>
<dbReference type="PANTHER" id="PTHR46648">
    <property type="entry name" value="HIT FAMILY PROTEIN 1"/>
    <property type="match status" value="1"/>
</dbReference>
<keyword evidence="5" id="KW-0378">Hydrolase</keyword>
<dbReference type="GO" id="GO:0016787">
    <property type="term" value="F:hydrolase activity"/>
    <property type="evidence" value="ECO:0007669"/>
    <property type="project" value="UniProtKB-KW"/>
</dbReference>
<dbReference type="Pfam" id="PF01230">
    <property type="entry name" value="HIT"/>
    <property type="match status" value="1"/>
</dbReference>
<evidence type="ECO:0000313" key="6">
    <source>
        <dbReference type="Proteomes" id="UP000215137"/>
    </source>
</evidence>
<dbReference type="PANTHER" id="PTHR46648:SF1">
    <property type="entry name" value="ADENOSINE 5'-MONOPHOSPHORAMIDASE HNT1"/>
    <property type="match status" value="1"/>
</dbReference>
<dbReference type="Gene3D" id="3.30.428.10">
    <property type="entry name" value="HIT-like"/>
    <property type="match status" value="1"/>
</dbReference>
<organism evidence="5 6">
    <name type="scientific">Cytobacillus kochii</name>
    <dbReference type="NCBI Taxonomy" id="859143"/>
    <lineage>
        <taxon>Bacteria</taxon>
        <taxon>Bacillati</taxon>
        <taxon>Bacillota</taxon>
        <taxon>Bacilli</taxon>
        <taxon>Bacillales</taxon>
        <taxon>Bacillaceae</taxon>
        <taxon>Cytobacillus</taxon>
    </lineage>
</organism>
<keyword evidence="6" id="KW-1185">Reference proteome</keyword>
<gene>
    <name evidence="5" type="ORF">CKF48_13380</name>
</gene>
<dbReference type="PROSITE" id="PS51084">
    <property type="entry name" value="HIT_2"/>
    <property type="match status" value="1"/>
</dbReference>
<accession>A0A248TJ36</accession>
<feature type="domain" description="HIT" evidence="4">
    <location>
        <begin position="14"/>
        <end position="119"/>
    </location>
</feature>
<evidence type="ECO:0000259" key="4">
    <source>
        <dbReference type="PROSITE" id="PS51084"/>
    </source>
</evidence>
<feature type="short sequence motif" description="Histidine triad motif" evidence="2 3">
    <location>
        <begin position="103"/>
        <end position="107"/>
    </location>
</feature>
<evidence type="ECO:0000256" key="2">
    <source>
        <dbReference type="PIRSR" id="PIRSR601310-3"/>
    </source>
</evidence>